<keyword evidence="3 7" id="KW-0963">Cytoplasm</keyword>
<dbReference type="GO" id="GO:0051301">
    <property type="term" value="P:cell division"/>
    <property type="evidence" value="ECO:0007669"/>
    <property type="project" value="UniProtKB-KW"/>
</dbReference>
<dbReference type="GO" id="GO:0009252">
    <property type="term" value="P:peptidoglycan biosynthetic process"/>
    <property type="evidence" value="ECO:0007669"/>
    <property type="project" value="UniProtKB-UniRule"/>
</dbReference>
<evidence type="ECO:0000259" key="9">
    <source>
        <dbReference type="Pfam" id="PF02875"/>
    </source>
</evidence>
<comment type="pathway">
    <text evidence="2 7 8">Cell wall biogenesis; peptidoglycan biosynthesis.</text>
</comment>
<protein>
    <recommendedName>
        <fullName evidence="7 8">UDP-N-acetylmuramoylalanine--D-glutamate ligase</fullName>
        <ecNumber evidence="7 8">6.3.2.9</ecNumber>
    </recommendedName>
    <alternativeName>
        <fullName evidence="7">D-glutamic acid-adding enzyme</fullName>
    </alternativeName>
    <alternativeName>
        <fullName evidence="7">UDP-N-acetylmuramoyl-L-alanyl-D-glutamate synthetase</fullName>
    </alternativeName>
</protein>
<dbReference type="Pfam" id="PF02875">
    <property type="entry name" value="Mur_ligase_C"/>
    <property type="match status" value="1"/>
</dbReference>
<dbReference type="HAMAP" id="MF_00639">
    <property type="entry name" value="MurD"/>
    <property type="match status" value="1"/>
</dbReference>
<keyword evidence="7 8" id="KW-0131">Cell cycle</keyword>
<dbReference type="GO" id="GO:0008360">
    <property type="term" value="P:regulation of cell shape"/>
    <property type="evidence" value="ECO:0007669"/>
    <property type="project" value="UniProtKB-KW"/>
</dbReference>
<evidence type="ECO:0000259" key="10">
    <source>
        <dbReference type="Pfam" id="PF08245"/>
    </source>
</evidence>
<feature type="domain" description="Mur ligase C-terminal" evidence="9">
    <location>
        <begin position="331"/>
        <end position="446"/>
    </location>
</feature>
<dbReference type="Pfam" id="PF21799">
    <property type="entry name" value="MurD-like_N"/>
    <property type="match status" value="1"/>
</dbReference>
<dbReference type="SUPFAM" id="SSF53244">
    <property type="entry name" value="MurD-like peptide ligases, peptide-binding domain"/>
    <property type="match status" value="1"/>
</dbReference>
<dbReference type="UniPathway" id="UPA00219"/>
<dbReference type="Proteomes" id="UP000004221">
    <property type="component" value="Unassembled WGS sequence"/>
</dbReference>
<dbReference type="Gene3D" id="3.40.1190.10">
    <property type="entry name" value="Mur-like, catalytic domain"/>
    <property type="match status" value="1"/>
</dbReference>
<accession>I4EHW7</accession>
<proteinExistence type="inferred from homology"/>
<keyword evidence="7 8" id="KW-0961">Cell wall biogenesis/degradation</keyword>
<evidence type="ECO:0000256" key="2">
    <source>
        <dbReference type="ARBA" id="ARBA00004752"/>
    </source>
</evidence>
<dbReference type="InterPro" id="IPR004101">
    <property type="entry name" value="Mur_ligase_C"/>
</dbReference>
<dbReference type="NCBIfam" id="TIGR01087">
    <property type="entry name" value="murD"/>
    <property type="match status" value="1"/>
</dbReference>
<gene>
    <name evidence="7 11" type="primary">murD</name>
    <name evidence="11" type="ORF">NITHO_330002</name>
</gene>
<comment type="caution">
    <text evidence="11">The sequence shown here is derived from an EMBL/GenBank/DDBJ whole genome shotgun (WGS) entry which is preliminary data.</text>
</comment>
<dbReference type="PANTHER" id="PTHR43692">
    <property type="entry name" value="UDP-N-ACETYLMURAMOYLALANINE--D-GLUTAMATE LIGASE"/>
    <property type="match status" value="1"/>
</dbReference>
<dbReference type="Gene3D" id="3.90.190.20">
    <property type="entry name" value="Mur ligase, C-terminal domain"/>
    <property type="match status" value="1"/>
</dbReference>
<dbReference type="Pfam" id="PF08245">
    <property type="entry name" value="Mur_ligase_M"/>
    <property type="match status" value="1"/>
</dbReference>
<evidence type="ECO:0000313" key="12">
    <source>
        <dbReference type="Proteomes" id="UP000004221"/>
    </source>
</evidence>
<comment type="function">
    <text evidence="7 8">Cell wall formation. Catalyzes the addition of glutamate to the nucleotide precursor UDP-N-acetylmuramoyl-L-alanine (UMA).</text>
</comment>
<evidence type="ECO:0000256" key="1">
    <source>
        <dbReference type="ARBA" id="ARBA00004496"/>
    </source>
</evidence>
<keyword evidence="4 7" id="KW-0436">Ligase</keyword>
<keyword evidence="7 8" id="KW-0573">Peptidoglycan synthesis</keyword>
<keyword evidence="7 8" id="KW-0133">Cell shape</keyword>
<dbReference type="GO" id="GO:0008764">
    <property type="term" value="F:UDP-N-acetylmuramoylalanine-D-glutamate ligase activity"/>
    <property type="evidence" value="ECO:0007669"/>
    <property type="project" value="UniProtKB-UniRule"/>
</dbReference>
<name>I4EHW7_9BACT</name>
<dbReference type="GO" id="GO:0005737">
    <property type="term" value="C:cytoplasm"/>
    <property type="evidence" value="ECO:0007669"/>
    <property type="project" value="UniProtKB-SubCell"/>
</dbReference>
<dbReference type="InterPro" id="IPR036615">
    <property type="entry name" value="Mur_ligase_C_dom_sf"/>
</dbReference>
<organism evidence="11 12">
    <name type="scientific">Nitrolancea hollandica Lb</name>
    <dbReference type="NCBI Taxonomy" id="1129897"/>
    <lineage>
        <taxon>Bacteria</taxon>
        <taxon>Pseudomonadati</taxon>
        <taxon>Thermomicrobiota</taxon>
        <taxon>Thermomicrobia</taxon>
        <taxon>Sphaerobacterales</taxon>
        <taxon>Sphaerobacterineae</taxon>
        <taxon>Sphaerobacteraceae</taxon>
        <taxon>Nitrolancea</taxon>
    </lineage>
</organism>
<keyword evidence="5 7" id="KW-0547">Nucleotide-binding</keyword>
<dbReference type="InterPro" id="IPR036565">
    <property type="entry name" value="Mur-like_cat_sf"/>
</dbReference>
<evidence type="ECO:0000256" key="8">
    <source>
        <dbReference type="RuleBase" id="RU003664"/>
    </source>
</evidence>
<evidence type="ECO:0000256" key="7">
    <source>
        <dbReference type="HAMAP-Rule" id="MF_00639"/>
    </source>
</evidence>
<evidence type="ECO:0000256" key="3">
    <source>
        <dbReference type="ARBA" id="ARBA00022490"/>
    </source>
</evidence>
<comment type="catalytic activity">
    <reaction evidence="7 8">
        <text>UDP-N-acetyl-alpha-D-muramoyl-L-alanine + D-glutamate + ATP = UDP-N-acetyl-alpha-D-muramoyl-L-alanyl-D-glutamate + ADP + phosphate + H(+)</text>
        <dbReference type="Rhea" id="RHEA:16429"/>
        <dbReference type="ChEBI" id="CHEBI:15378"/>
        <dbReference type="ChEBI" id="CHEBI:29986"/>
        <dbReference type="ChEBI" id="CHEBI:30616"/>
        <dbReference type="ChEBI" id="CHEBI:43474"/>
        <dbReference type="ChEBI" id="CHEBI:83898"/>
        <dbReference type="ChEBI" id="CHEBI:83900"/>
        <dbReference type="ChEBI" id="CHEBI:456216"/>
        <dbReference type="EC" id="6.3.2.9"/>
    </reaction>
</comment>
<keyword evidence="6 7" id="KW-0067">ATP-binding</keyword>
<dbReference type="GO" id="GO:0071555">
    <property type="term" value="P:cell wall organization"/>
    <property type="evidence" value="ECO:0007669"/>
    <property type="project" value="UniProtKB-KW"/>
</dbReference>
<evidence type="ECO:0000256" key="5">
    <source>
        <dbReference type="ARBA" id="ARBA00022741"/>
    </source>
</evidence>
<keyword evidence="7 8" id="KW-0132">Cell division</keyword>
<reference evidence="11 12" key="1">
    <citation type="journal article" date="2012" name="ISME J.">
        <title>Nitrification expanded: discovery, physiology and genomics of a nitrite-oxidizing bacterium from the phylum Chloroflexi.</title>
        <authorList>
            <person name="Sorokin D.Y."/>
            <person name="Lucker S."/>
            <person name="Vejmelkova D."/>
            <person name="Kostrikina N.A."/>
            <person name="Kleerebezem R."/>
            <person name="Rijpstra W.I."/>
            <person name="Damste J.S."/>
            <person name="Le Paslier D."/>
            <person name="Muyzer G."/>
            <person name="Wagner M."/>
            <person name="van Loosdrecht M.C."/>
            <person name="Daims H."/>
        </authorList>
    </citation>
    <scope>NUCLEOTIDE SEQUENCE [LARGE SCALE GENOMIC DNA]</scope>
    <source>
        <strain evidence="12">none</strain>
    </source>
</reference>
<keyword evidence="12" id="KW-1185">Reference proteome</keyword>
<comment type="subcellular location">
    <subcellularLocation>
        <location evidence="1 7 8">Cytoplasm</location>
    </subcellularLocation>
</comment>
<dbReference type="SUPFAM" id="SSF51984">
    <property type="entry name" value="MurCD N-terminal domain"/>
    <property type="match status" value="1"/>
</dbReference>
<evidence type="ECO:0000313" key="11">
    <source>
        <dbReference type="EMBL" id="CCF84279.1"/>
    </source>
</evidence>
<dbReference type="PANTHER" id="PTHR43692:SF1">
    <property type="entry name" value="UDP-N-ACETYLMURAMOYLALANINE--D-GLUTAMATE LIGASE"/>
    <property type="match status" value="1"/>
</dbReference>
<dbReference type="InterPro" id="IPR005762">
    <property type="entry name" value="MurD"/>
</dbReference>
<sequence>METGMTGTPGGNWLRGKRTLVMGLGTRQGGLGVTRYLAEQGADVTVTDLRTAADLDPIIRELSGLPIRFVLGEHRREDFETAEIVVRNPAVPVRSPWLAIARAAGAQIEMEMSLFFRACPAPIIGITGTKGKTTTATICANILRLARPDTVLAGNMGASALMALPRITPETPVVIELSSWQLEGLAEHGMSPYIAVLTNISEDHLNAYPSMAEYIEAKRHIARFQEPGDWFIVNRDHPPAWESRHTGAGRIIPFGFDRDLDAEQGAWLDGDRLIWQWAGIDREICRLSDLPIPGPATAMNALAASAAALLMGASETEAHAALATQQPIPYRQEPVATIDGVLYVNDTAATAPAAAIAALDAYWGRPVVLIAGGASKRSDLTALASRAAAQAEAVVLLDGSATPEFRQLLLEAGARNLSGPHNAMEPAVRAAATFARPGSVVLLAPGCASFGIFRDEFHRGDDFRSAVDQLAMAASASTEDRP</sequence>
<dbReference type="GO" id="GO:0005524">
    <property type="term" value="F:ATP binding"/>
    <property type="evidence" value="ECO:0007669"/>
    <property type="project" value="UniProtKB-UniRule"/>
</dbReference>
<dbReference type="Gene3D" id="3.40.50.720">
    <property type="entry name" value="NAD(P)-binding Rossmann-like Domain"/>
    <property type="match status" value="1"/>
</dbReference>
<dbReference type="EMBL" id="CAGS01000257">
    <property type="protein sequence ID" value="CCF84279.1"/>
    <property type="molecule type" value="Genomic_DNA"/>
</dbReference>
<comment type="similarity">
    <text evidence="7">Belongs to the MurCDEF family.</text>
</comment>
<dbReference type="SUPFAM" id="SSF53623">
    <property type="entry name" value="MurD-like peptide ligases, catalytic domain"/>
    <property type="match status" value="1"/>
</dbReference>
<dbReference type="AlphaFoldDB" id="I4EHW7"/>
<dbReference type="InterPro" id="IPR013221">
    <property type="entry name" value="Mur_ligase_cen"/>
</dbReference>
<dbReference type="EC" id="6.3.2.9" evidence="7 8"/>
<feature type="binding site" evidence="7">
    <location>
        <begin position="128"/>
        <end position="134"/>
    </location>
    <ligand>
        <name>ATP</name>
        <dbReference type="ChEBI" id="CHEBI:30616"/>
    </ligand>
</feature>
<evidence type="ECO:0000256" key="6">
    <source>
        <dbReference type="ARBA" id="ARBA00022840"/>
    </source>
</evidence>
<evidence type="ECO:0000256" key="4">
    <source>
        <dbReference type="ARBA" id="ARBA00022598"/>
    </source>
</evidence>
<feature type="domain" description="Mur ligase central" evidence="10">
    <location>
        <begin position="126"/>
        <end position="308"/>
    </location>
</feature>